<evidence type="ECO:0000313" key="2">
    <source>
        <dbReference type="Proteomes" id="UP000249057"/>
    </source>
</evidence>
<reference evidence="1" key="1">
    <citation type="submission" date="2018-02" db="EMBL/GenBank/DDBJ databases">
        <title>The genomes of Aspergillus section Nigri reveals drivers in fungal speciation.</title>
        <authorList>
            <consortium name="DOE Joint Genome Institute"/>
            <person name="Vesth T.C."/>
            <person name="Nybo J."/>
            <person name="Theobald S."/>
            <person name="Brandl J."/>
            <person name="Frisvad J.C."/>
            <person name="Nielsen K.F."/>
            <person name="Lyhne E.K."/>
            <person name="Kogle M.E."/>
            <person name="Kuo A."/>
            <person name="Riley R."/>
            <person name="Clum A."/>
            <person name="Nolan M."/>
            <person name="Lipzen A."/>
            <person name="Salamov A."/>
            <person name="Henrissat B."/>
            <person name="Wiebenga A."/>
            <person name="De vries R.P."/>
            <person name="Grigoriev I.V."/>
            <person name="Mortensen U.H."/>
            <person name="Andersen M.R."/>
            <person name="Baker S.E."/>
        </authorList>
    </citation>
    <scope>NUCLEOTIDE SEQUENCE</scope>
    <source>
        <strain evidence="1">CBS 621.78</strain>
    </source>
</reference>
<protein>
    <submittedName>
        <fullName evidence="1">Uncharacterized protein</fullName>
    </submittedName>
</protein>
<gene>
    <name evidence="1" type="ORF">BO95DRAFT_458653</name>
</gene>
<sequence length="71" mass="7811">MSAAGLLWLGFAPLEVTSYVKNGPNDIEITVATTLWNKLRKTWPAIYGSLEAQKVGLLGPVTLTYYAQKQI</sequence>
<dbReference type="Proteomes" id="UP000249057">
    <property type="component" value="Unassembled WGS sequence"/>
</dbReference>
<proteinExistence type="predicted"/>
<accession>A0ACD1GQ07</accession>
<evidence type="ECO:0000313" key="1">
    <source>
        <dbReference type="EMBL" id="RAH51302.1"/>
    </source>
</evidence>
<keyword evidence="2" id="KW-1185">Reference proteome</keyword>
<organism evidence="1 2">
    <name type="scientific">Aspergillus brunneoviolaceus CBS 621.78</name>
    <dbReference type="NCBI Taxonomy" id="1450534"/>
    <lineage>
        <taxon>Eukaryota</taxon>
        <taxon>Fungi</taxon>
        <taxon>Dikarya</taxon>
        <taxon>Ascomycota</taxon>
        <taxon>Pezizomycotina</taxon>
        <taxon>Eurotiomycetes</taxon>
        <taxon>Eurotiomycetidae</taxon>
        <taxon>Eurotiales</taxon>
        <taxon>Aspergillaceae</taxon>
        <taxon>Aspergillus</taxon>
        <taxon>Aspergillus subgen. Circumdati</taxon>
    </lineage>
</organism>
<dbReference type="EMBL" id="KZ825311">
    <property type="protein sequence ID" value="RAH51302.1"/>
    <property type="molecule type" value="Genomic_DNA"/>
</dbReference>
<name>A0ACD1GQ07_9EURO</name>